<proteinExistence type="predicted"/>
<feature type="region of interest" description="Disordered" evidence="1">
    <location>
        <begin position="39"/>
        <end position="89"/>
    </location>
</feature>
<gene>
    <name evidence="2" type="ORF">MM415B08509_0004</name>
</gene>
<name>A0A6M3LMH6_9ZZZZ</name>
<evidence type="ECO:0000256" key="1">
    <source>
        <dbReference type="SAM" id="MobiDB-lite"/>
    </source>
</evidence>
<accession>A0A6M3LMH6</accession>
<evidence type="ECO:0000313" key="2">
    <source>
        <dbReference type="EMBL" id="QJA96466.1"/>
    </source>
</evidence>
<dbReference type="EMBL" id="MT143403">
    <property type="protein sequence ID" value="QJA96466.1"/>
    <property type="molecule type" value="Genomic_DNA"/>
</dbReference>
<sequence>MSERRHPHDTICIAPAFFERCRPNECRCPVCRRLRPGEFPATDMNGRPLGHKRGHAEATNSPESVRKQALRVDTLRDAPELQGCRSPDG</sequence>
<reference evidence="2" key="1">
    <citation type="submission" date="2020-03" db="EMBL/GenBank/DDBJ databases">
        <title>The deep terrestrial virosphere.</title>
        <authorList>
            <person name="Holmfeldt K."/>
            <person name="Nilsson E."/>
            <person name="Simone D."/>
            <person name="Lopez-Fernandez M."/>
            <person name="Wu X."/>
            <person name="de Brujin I."/>
            <person name="Lundin D."/>
            <person name="Andersson A."/>
            <person name="Bertilsson S."/>
            <person name="Dopson M."/>
        </authorList>
    </citation>
    <scope>NUCLEOTIDE SEQUENCE</scope>
    <source>
        <strain evidence="2">MM415B08509</strain>
    </source>
</reference>
<dbReference type="AlphaFoldDB" id="A0A6M3LMH6"/>
<organism evidence="2">
    <name type="scientific">viral metagenome</name>
    <dbReference type="NCBI Taxonomy" id="1070528"/>
    <lineage>
        <taxon>unclassified sequences</taxon>
        <taxon>metagenomes</taxon>
        <taxon>organismal metagenomes</taxon>
    </lineage>
</organism>
<protein>
    <submittedName>
        <fullName evidence="2">Uncharacterized protein</fullName>
    </submittedName>
</protein>